<dbReference type="RefSeq" id="WP_067152763.1">
    <property type="nucleotide sequence ID" value="NZ_CP014864.1"/>
</dbReference>
<keyword evidence="2" id="KW-1185">Reference proteome</keyword>
<evidence type="ECO:0000313" key="2">
    <source>
        <dbReference type="Proteomes" id="UP000076077"/>
    </source>
</evidence>
<name>A0A143HKS6_MICTH</name>
<protein>
    <submittedName>
        <fullName evidence="1">Uncharacterized protein</fullName>
    </submittedName>
</protein>
<accession>A0A143HKS6</accession>
<dbReference type="AlphaFoldDB" id="A0A143HKS6"/>
<evidence type="ECO:0000313" key="1">
    <source>
        <dbReference type="EMBL" id="AMX02298.1"/>
    </source>
</evidence>
<dbReference type="KEGG" id="mthd:A3224_06610"/>
<organism evidence="1 2">
    <name type="scientific">Microbulbifer thermotolerans</name>
    <dbReference type="NCBI Taxonomy" id="252514"/>
    <lineage>
        <taxon>Bacteria</taxon>
        <taxon>Pseudomonadati</taxon>
        <taxon>Pseudomonadota</taxon>
        <taxon>Gammaproteobacteria</taxon>
        <taxon>Cellvibrionales</taxon>
        <taxon>Microbulbiferaceae</taxon>
        <taxon>Microbulbifer</taxon>
    </lineage>
</organism>
<dbReference type="EMBL" id="CP014864">
    <property type="protein sequence ID" value="AMX02298.1"/>
    <property type="molecule type" value="Genomic_DNA"/>
</dbReference>
<proteinExistence type="predicted"/>
<gene>
    <name evidence="1" type="ORF">A3224_06610</name>
</gene>
<dbReference type="Proteomes" id="UP000076077">
    <property type="component" value="Chromosome"/>
</dbReference>
<reference evidence="2" key="1">
    <citation type="submission" date="2016-03" db="EMBL/GenBank/DDBJ databases">
        <authorList>
            <person name="Lee Y.-S."/>
            <person name="Choi Y.-L."/>
        </authorList>
    </citation>
    <scope>NUCLEOTIDE SEQUENCE [LARGE SCALE GENOMIC DNA]</scope>
    <source>
        <strain evidence="2">DAU221</strain>
    </source>
</reference>
<dbReference type="GeneID" id="76607722"/>
<dbReference type="OrthoDB" id="756394at2"/>
<sequence length="149" mass="17210">MIDMEARKKTAELLQQFLAGKITNFEFEENIPDSRDLAIGAIANSAWCFYDDFKEHKIVGKKALSEEMKSNVERWILFLSTDVEYEWPPFTYPGVRPLSHGLWSKLFGSKAKERKFMSSGDYSVWPFISRESYNRVQEVGGQRRSGVPS</sequence>